<evidence type="ECO:0000313" key="9">
    <source>
        <dbReference type="Proteomes" id="UP000554837"/>
    </source>
</evidence>
<evidence type="ECO:0000256" key="1">
    <source>
        <dbReference type="ARBA" id="ARBA00009764"/>
    </source>
</evidence>
<comment type="similarity">
    <text evidence="1 5">Belongs to the FliD family.</text>
</comment>
<accession>A0A840SC47</accession>
<dbReference type="Pfam" id="PF02465">
    <property type="entry name" value="FliD_N"/>
    <property type="match status" value="1"/>
</dbReference>
<evidence type="ECO:0000259" key="7">
    <source>
        <dbReference type="Pfam" id="PF07195"/>
    </source>
</evidence>
<name>A0A840SC47_9BURK</name>
<evidence type="ECO:0000256" key="2">
    <source>
        <dbReference type="ARBA" id="ARBA00011255"/>
    </source>
</evidence>
<dbReference type="GO" id="GO:0071973">
    <property type="term" value="P:bacterial-type flagellum-dependent cell motility"/>
    <property type="evidence" value="ECO:0007669"/>
    <property type="project" value="TreeGrafter"/>
</dbReference>
<keyword evidence="3" id="KW-0175">Coiled coil</keyword>
<evidence type="ECO:0000313" key="8">
    <source>
        <dbReference type="EMBL" id="MBB5205909.1"/>
    </source>
</evidence>
<evidence type="ECO:0000256" key="5">
    <source>
        <dbReference type="RuleBase" id="RU362066"/>
    </source>
</evidence>
<dbReference type="PANTHER" id="PTHR30288:SF0">
    <property type="entry name" value="FLAGELLAR HOOK-ASSOCIATED PROTEIN 2"/>
    <property type="match status" value="1"/>
</dbReference>
<dbReference type="OrthoDB" id="9810816at2"/>
<feature type="domain" description="Flagellar hook-associated protein 2 N-terminal" evidence="6">
    <location>
        <begin position="11"/>
        <end position="107"/>
    </location>
</feature>
<organism evidence="8 9">
    <name type="scientific">Inhella inkyongensis</name>
    <dbReference type="NCBI Taxonomy" id="392593"/>
    <lineage>
        <taxon>Bacteria</taxon>
        <taxon>Pseudomonadati</taxon>
        <taxon>Pseudomonadota</taxon>
        <taxon>Betaproteobacteria</taxon>
        <taxon>Burkholderiales</taxon>
        <taxon>Sphaerotilaceae</taxon>
        <taxon>Inhella</taxon>
    </lineage>
</organism>
<keyword evidence="5" id="KW-0964">Secreted</keyword>
<evidence type="ECO:0000256" key="4">
    <source>
        <dbReference type="ARBA" id="ARBA00023143"/>
    </source>
</evidence>
<comment type="subunit">
    <text evidence="2 5">Homopentamer.</text>
</comment>
<dbReference type="GO" id="GO:0009424">
    <property type="term" value="C:bacterial-type flagellum hook"/>
    <property type="evidence" value="ECO:0007669"/>
    <property type="project" value="UniProtKB-UniRule"/>
</dbReference>
<comment type="subcellular location">
    <subcellularLocation>
        <location evidence="5">Secreted</location>
    </subcellularLocation>
    <subcellularLocation>
        <location evidence="5">Bacterial flagellum</location>
    </subcellularLocation>
</comment>
<dbReference type="Proteomes" id="UP000554837">
    <property type="component" value="Unassembled WGS sequence"/>
</dbReference>
<comment type="caution">
    <text evidence="8">The sequence shown here is derived from an EMBL/GenBank/DDBJ whole genome shotgun (WGS) entry which is preliminary data.</text>
</comment>
<keyword evidence="9" id="KW-1185">Reference proteome</keyword>
<gene>
    <name evidence="8" type="ORF">HNQ51_003240</name>
</gene>
<protein>
    <recommendedName>
        <fullName evidence="5">Flagellar hook-associated protein 2</fullName>
        <shortName evidence="5">HAP2</shortName>
    </recommendedName>
    <alternativeName>
        <fullName evidence="5">Flagellar cap protein</fullName>
    </alternativeName>
</protein>
<dbReference type="RefSeq" id="WP_138856146.1">
    <property type="nucleotide sequence ID" value="NZ_CP040709.1"/>
</dbReference>
<dbReference type="EMBL" id="JACHHO010000006">
    <property type="protein sequence ID" value="MBB5205909.1"/>
    <property type="molecule type" value="Genomic_DNA"/>
</dbReference>
<evidence type="ECO:0000259" key="6">
    <source>
        <dbReference type="Pfam" id="PF02465"/>
    </source>
</evidence>
<sequence length="477" mass="49502">MATITSAGIGSGLDVETLISRLVAAERAPISQLQQRTTGLKTQLSAYGKLQASMASLRDAAAKLSRTDTFGAVTAASSDPTLVSVSASNGAPAGNYSVKVDRLAAAQSIATPAIPSGSALGSGTIQIDFGKYLTDDQGNVNFDADPSRTSLIIPIVSGEEQLEKVRDKINAMKAGIVASVVSDANGSRLVMRGIDPGAANAFRVTVADDDGIPDDNTGLSALAFDASTGVNTSNLKQAAQNAKATVDGIEIESASNVITGAVEGLTLTLNKVSADSATVTVGQDKAALKKNITDFVSAYNSAISLLRDQSKYDPGSKTAGPLQGDSAVTSMQNQLRTLVSSSTSLGGSLSRLAQIGLDPGSDGQLKIDNTKLDAAIDKPSDLKGLLSGLDSSDAGNNGLAQRLRTLADNFLGSQGRLELRQKGIQERIEANADREAQLEQRIQLVEKRLRAQYTALDGTMSKAQGLSTYLSQQLQKL</sequence>
<dbReference type="GO" id="GO:0009421">
    <property type="term" value="C:bacterial-type flagellum filament cap"/>
    <property type="evidence" value="ECO:0007669"/>
    <property type="project" value="InterPro"/>
</dbReference>
<dbReference type="InterPro" id="IPR003481">
    <property type="entry name" value="FliD_N"/>
</dbReference>
<keyword evidence="4 5" id="KW-0975">Bacterial flagellum</keyword>
<feature type="domain" description="Flagellar hook-associated protein 2 C-terminal" evidence="7">
    <location>
        <begin position="239"/>
        <end position="464"/>
    </location>
</feature>
<dbReference type="InterPro" id="IPR040026">
    <property type="entry name" value="FliD"/>
</dbReference>
<dbReference type="Pfam" id="PF07195">
    <property type="entry name" value="FliD_C"/>
    <property type="match status" value="1"/>
</dbReference>
<keyword evidence="8" id="KW-0969">Cilium</keyword>
<comment type="function">
    <text evidence="5">Required for morphogenesis and for the elongation of the flagellar filament by facilitating polymerization of the flagellin monomers at the tip of growing filament. Forms a capping structure, which prevents flagellin subunits (transported through the central channel of the flagellum) from leaking out without polymerization at the distal end.</text>
</comment>
<evidence type="ECO:0000256" key="3">
    <source>
        <dbReference type="ARBA" id="ARBA00023054"/>
    </source>
</evidence>
<reference evidence="8 9" key="1">
    <citation type="submission" date="2020-08" db="EMBL/GenBank/DDBJ databases">
        <title>Genomic Encyclopedia of Type Strains, Phase IV (KMG-IV): sequencing the most valuable type-strain genomes for metagenomic binning, comparative biology and taxonomic classification.</title>
        <authorList>
            <person name="Goeker M."/>
        </authorList>
    </citation>
    <scope>NUCLEOTIDE SEQUENCE [LARGE SCALE GENOMIC DNA]</scope>
    <source>
        <strain evidence="8 9">DSM 23958</strain>
    </source>
</reference>
<dbReference type="PANTHER" id="PTHR30288">
    <property type="entry name" value="FLAGELLAR CAP/ASSEMBLY PROTEIN FLID"/>
    <property type="match status" value="1"/>
</dbReference>
<dbReference type="GO" id="GO:0005576">
    <property type="term" value="C:extracellular region"/>
    <property type="evidence" value="ECO:0007669"/>
    <property type="project" value="UniProtKB-SubCell"/>
</dbReference>
<dbReference type="InterPro" id="IPR010809">
    <property type="entry name" value="FliD_C"/>
</dbReference>
<dbReference type="GO" id="GO:0007155">
    <property type="term" value="P:cell adhesion"/>
    <property type="evidence" value="ECO:0007669"/>
    <property type="project" value="InterPro"/>
</dbReference>
<dbReference type="AlphaFoldDB" id="A0A840SC47"/>
<keyword evidence="8" id="KW-0282">Flagellum</keyword>
<keyword evidence="8" id="KW-0966">Cell projection</keyword>
<proteinExistence type="inferred from homology"/>